<dbReference type="EMBL" id="GBXM01045541">
    <property type="protein sequence ID" value="JAH63036.1"/>
    <property type="molecule type" value="Transcribed_RNA"/>
</dbReference>
<reference evidence="1" key="1">
    <citation type="submission" date="2014-11" db="EMBL/GenBank/DDBJ databases">
        <authorList>
            <person name="Amaro Gonzalez C."/>
        </authorList>
    </citation>
    <scope>NUCLEOTIDE SEQUENCE</scope>
</reference>
<name>A0A0E9UB24_ANGAN</name>
<proteinExistence type="predicted"/>
<accession>A0A0E9UB24</accession>
<evidence type="ECO:0000313" key="1">
    <source>
        <dbReference type="EMBL" id="JAH63036.1"/>
    </source>
</evidence>
<protein>
    <submittedName>
        <fullName evidence="1">Uncharacterized protein</fullName>
    </submittedName>
</protein>
<sequence length="13" mass="1542">MVCSHSSKQLFFK</sequence>
<reference evidence="1" key="2">
    <citation type="journal article" date="2015" name="Fish Shellfish Immunol.">
        <title>Early steps in the European eel (Anguilla anguilla)-Vibrio vulnificus interaction in the gills: Role of the RtxA13 toxin.</title>
        <authorList>
            <person name="Callol A."/>
            <person name="Pajuelo D."/>
            <person name="Ebbesson L."/>
            <person name="Teles M."/>
            <person name="MacKenzie S."/>
            <person name="Amaro C."/>
        </authorList>
    </citation>
    <scope>NUCLEOTIDE SEQUENCE</scope>
</reference>
<organism evidence="1">
    <name type="scientific">Anguilla anguilla</name>
    <name type="common">European freshwater eel</name>
    <name type="synonym">Muraena anguilla</name>
    <dbReference type="NCBI Taxonomy" id="7936"/>
    <lineage>
        <taxon>Eukaryota</taxon>
        <taxon>Metazoa</taxon>
        <taxon>Chordata</taxon>
        <taxon>Craniata</taxon>
        <taxon>Vertebrata</taxon>
        <taxon>Euteleostomi</taxon>
        <taxon>Actinopterygii</taxon>
        <taxon>Neopterygii</taxon>
        <taxon>Teleostei</taxon>
        <taxon>Anguilliformes</taxon>
        <taxon>Anguillidae</taxon>
        <taxon>Anguilla</taxon>
    </lineage>
</organism>